<organism evidence="2 3">
    <name type="scientific">Glossina morsitans morsitans</name>
    <name type="common">Savannah tsetse fly</name>
    <dbReference type="NCBI Taxonomy" id="37546"/>
    <lineage>
        <taxon>Eukaryota</taxon>
        <taxon>Metazoa</taxon>
        <taxon>Ecdysozoa</taxon>
        <taxon>Arthropoda</taxon>
        <taxon>Hexapoda</taxon>
        <taxon>Insecta</taxon>
        <taxon>Pterygota</taxon>
        <taxon>Neoptera</taxon>
        <taxon>Endopterygota</taxon>
        <taxon>Diptera</taxon>
        <taxon>Brachycera</taxon>
        <taxon>Muscomorpha</taxon>
        <taxon>Hippoboscoidea</taxon>
        <taxon>Glossinidae</taxon>
        <taxon>Glossina</taxon>
    </lineage>
</organism>
<reference evidence="2" key="1">
    <citation type="submission" date="2020-05" db="UniProtKB">
        <authorList>
            <consortium name="EnsemblMetazoa"/>
        </authorList>
    </citation>
    <scope>IDENTIFICATION</scope>
    <source>
        <strain evidence="2">Yale</strain>
    </source>
</reference>
<evidence type="ECO:0000313" key="2">
    <source>
        <dbReference type="EnsemblMetazoa" id="GMOY001706-PA"/>
    </source>
</evidence>
<proteinExistence type="predicted"/>
<protein>
    <submittedName>
        <fullName evidence="2">Uncharacterized protein</fullName>
    </submittedName>
</protein>
<feature type="region of interest" description="Disordered" evidence="1">
    <location>
        <begin position="1"/>
        <end position="21"/>
    </location>
</feature>
<evidence type="ECO:0000313" key="3">
    <source>
        <dbReference type="Proteomes" id="UP000092444"/>
    </source>
</evidence>
<dbReference type="STRING" id="37546.A0A1B0FDN3"/>
<keyword evidence="3" id="KW-1185">Reference proteome</keyword>
<sequence length="113" mass="13383">MPPKMNRKRKAPNEHIVETKSLKLEKSPLNSDYSRSRCEEISEYGISDASGGKNSNHSIHKENNGEFVMSLRFKNREAALNAIRLLFVDVQMREFFYRIPKERDEYWHLYLGY</sequence>
<dbReference type="VEuPathDB" id="VectorBase:GMOY001706"/>
<name>A0A1B0FDN3_GLOMM</name>
<dbReference type="EnsemblMetazoa" id="GMOY001706-RA">
    <property type="protein sequence ID" value="GMOY001706-PA"/>
    <property type="gene ID" value="GMOY001706"/>
</dbReference>
<accession>A0A1B0FDN3</accession>
<dbReference type="Proteomes" id="UP000092444">
    <property type="component" value="Unassembled WGS sequence"/>
</dbReference>
<feature type="compositionally biased region" description="Basic residues" evidence="1">
    <location>
        <begin position="1"/>
        <end position="10"/>
    </location>
</feature>
<dbReference type="AlphaFoldDB" id="A0A1B0FDN3"/>
<evidence type="ECO:0000256" key="1">
    <source>
        <dbReference type="SAM" id="MobiDB-lite"/>
    </source>
</evidence>
<feature type="compositionally biased region" description="Basic and acidic residues" evidence="1">
    <location>
        <begin position="11"/>
        <end position="21"/>
    </location>
</feature>
<dbReference type="EMBL" id="CCAG010011207">
    <property type="status" value="NOT_ANNOTATED_CDS"/>
    <property type="molecule type" value="Genomic_DNA"/>
</dbReference>